<protein>
    <submittedName>
        <fullName evidence="1">Uncharacterized protein</fullName>
    </submittedName>
</protein>
<gene>
    <name evidence="1" type="ORF">F5144DRAFT_240010</name>
</gene>
<dbReference type="EMBL" id="JAGIZQ010000004">
    <property type="protein sequence ID" value="KAH6632078.1"/>
    <property type="molecule type" value="Genomic_DNA"/>
</dbReference>
<evidence type="ECO:0000313" key="1">
    <source>
        <dbReference type="EMBL" id="KAH6632078.1"/>
    </source>
</evidence>
<evidence type="ECO:0000313" key="2">
    <source>
        <dbReference type="Proteomes" id="UP000724584"/>
    </source>
</evidence>
<organism evidence="1 2">
    <name type="scientific">Chaetomium tenue</name>
    <dbReference type="NCBI Taxonomy" id="1854479"/>
    <lineage>
        <taxon>Eukaryota</taxon>
        <taxon>Fungi</taxon>
        <taxon>Dikarya</taxon>
        <taxon>Ascomycota</taxon>
        <taxon>Pezizomycotina</taxon>
        <taxon>Sordariomycetes</taxon>
        <taxon>Sordariomycetidae</taxon>
        <taxon>Sordariales</taxon>
        <taxon>Chaetomiaceae</taxon>
        <taxon>Chaetomium</taxon>
    </lineage>
</organism>
<reference evidence="1 2" key="1">
    <citation type="journal article" date="2021" name="Nat. Commun.">
        <title>Genetic determinants of endophytism in the Arabidopsis root mycobiome.</title>
        <authorList>
            <person name="Mesny F."/>
            <person name="Miyauchi S."/>
            <person name="Thiergart T."/>
            <person name="Pickel B."/>
            <person name="Atanasova L."/>
            <person name="Karlsson M."/>
            <person name="Huettel B."/>
            <person name="Barry K.W."/>
            <person name="Haridas S."/>
            <person name="Chen C."/>
            <person name="Bauer D."/>
            <person name="Andreopoulos W."/>
            <person name="Pangilinan J."/>
            <person name="LaButti K."/>
            <person name="Riley R."/>
            <person name="Lipzen A."/>
            <person name="Clum A."/>
            <person name="Drula E."/>
            <person name="Henrissat B."/>
            <person name="Kohler A."/>
            <person name="Grigoriev I.V."/>
            <person name="Martin F.M."/>
            <person name="Hacquard S."/>
        </authorList>
    </citation>
    <scope>NUCLEOTIDE SEQUENCE [LARGE SCALE GENOMIC DNA]</scope>
    <source>
        <strain evidence="1 2">MPI-SDFR-AT-0079</strain>
    </source>
</reference>
<accession>A0ACB7P9G5</accession>
<proteinExistence type="predicted"/>
<comment type="caution">
    <text evidence="1">The sequence shown here is derived from an EMBL/GenBank/DDBJ whole genome shotgun (WGS) entry which is preliminary data.</text>
</comment>
<keyword evidence="2" id="KW-1185">Reference proteome</keyword>
<dbReference type="Proteomes" id="UP000724584">
    <property type="component" value="Unassembled WGS sequence"/>
</dbReference>
<name>A0ACB7P9G5_9PEZI</name>
<sequence>MRFPFRYTGPFHYIHRRFGFKYHRAFLAGFHHRFGETVFFPGTFRIFSLLHHLGAWAEWAFSATRATTVDRQGLKGFRTQRLLFGQWLSPPPLGSFQTRRCFTGGHMSTQSGGTFLLTPPELPGRSCSLGAIQKSLQFCRGVFLSSKVCRVHKYISGAISTGTNRFAWDSVMRLKSWTCDRPFPLLHSFVFPFSVWFGGHHVFLFSLSV</sequence>